<accession>A0A8H3ZQB7</accession>
<evidence type="ECO:0000313" key="6">
    <source>
        <dbReference type="EMBL" id="KAF0323767.1"/>
    </source>
</evidence>
<organism evidence="6 7">
    <name type="scientific">Colletotrichum asianum</name>
    <dbReference type="NCBI Taxonomy" id="702518"/>
    <lineage>
        <taxon>Eukaryota</taxon>
        <taxon>Fungi</taxon>
        <taxon>Dikarya</taxon>
        <taxon>Ascomycota</taxon>
        <taxon>Pezizomycotina</taxon>
        <taxon>Sordariomycetes</taxon>
        <taxon>Hypocreomycetidae</taxon>
        <taxon>Glomerellales</taxon>
        <taxon>Glomerellaceae</taxon>
        <taxon>Colletotrichum</taxon>
        <taxon>Colletotrichum gloeosporioides species complex</taxon>
    </lineage>
</organism>
<sequence>MPAEPETLPVETTGRRKRPRVPDDQRKRVKIAYAQDKSGISICSQANDIPVASFVAEINSVAMGKPPATDVKAPKGNADRKDRSEEELQLLQDIFSREHPDIPIETKALERFHAHLVAQTSDVTASGTPSTEAVGQSGDGTLDQTATQDIIYCDAVSTHAASVTVVNQGRTHFEGTSSLWSFFTSVQQVFSGDVDAENENRDADCRDISLHQISDLSFGTDWRTSVNAALPPQEVVNYLTTSFFEHGQANYFCVHPEIFSRKLTAFYDGTHEFEAKDSRNSRRSIEFISILFMVLAIGSQFADTGIAPTLETSTESNRLLVEEGIHSLKDISCIKVPVPAPNLGWRFYEASRKLLPGIICSSSMASIQVCALQGIYLPSTGSRDASYNVLGLALRMAINMGLHTSFAASSLHAHVRELRNRLWWTVYVAERLYSVEMGRPLSLSDTEIDAPYPVETIGWKRCDCLIAMAQICHLLGRIVGAVYDRTAAEKGTIIRPKVIHQLKRKLEQWRRDLPKHVNLESFTTRSEAHLALTFEQATILLTRSCLNYNAATRKSDKPLAPNATKFLEQQAQQCVDSAVACIRIMSKLKSLSLLCAPSFHDSLHCSSTLHVLLLARVRLAGIIAAPMKIISQGILILTELAMGSEAAASSLRGIVRAMANVSTTTDRQHHEQNHASMSLRRDQTQQQGRNAWRNWIISQSMSKSHTSSIGDTHSDVNFDHDRHYDVRQEGSASAIWSPSDFPSSNSQQGAQPGDGTSIASDLSDITYPWVAEHFEFDVLSRDLGGVPEFDLLC</sequence>
<evidence type="ECO:0000256" key="3">
    <source>
        <dbReference type="ARBA" id="ARBA00023242"/>
    </source>
</evidence>
<dbReference type="InterPro" id="IPR007219">
    <property type="entry name" value="XnlR_reg_dom"/>
</dbReference>
<keyword evidence="7" id="KW-1185">Reference proteome</keyword>
<feature type="region of interest" description="Disordered" evidence="4">
    <location>
        <begin position="729"/>
        <end position="758"/>
    </location>
</feature>
<dbReference type="Pfam" id="PF04082">
    <property type="entry name" value="Fungal_trans"/>
    <property type="match status" value="1"/>
</dbReference>
<comment type="caution">
    <text evidence="6">The sequence shown here is derived from an EMBL/GenBank/DDBJ whole genome shotgun (WGS) entry which is preliminary data.</text>
</comment>
<feature type="compositionally biased region" description="Polar residues" evidence="4">
    <location>
        <begin position="121"/>
        <end position="134"/>
    </location>
</feature>
<keyword evidence="2" id="KW-0804">Transcription</keyword>
<feature type="compositionally biased region" description="Basic and acidic residues" evidence="4">
    <location>
        <begin position="666"/>
        <end position="683"/>
    </location>
</feature>
<dbReference type="GO" id="GO:0008270">
    <property type="term" value="F:zinc ion binding"/>
    <property type="evidence" value="ECO:0007669"/>
    <property type="project" value="InterPro"/>
</dbReference>
<dbReference type="GO" id="GO:0003677">
    <property type="term" value="F:DNA binding"/>
    <property type="evidence" value="ECO:0007669"/>
    <property type="project" value="InterPro"/>
</dbReference>
<feature type="region of interest" description="Disordered" evidence="4">
    <location>
        <begin position="662"/>
        <end position="684"/>
    </location>
</feature>
<dbReference type="GO" id="GO:0006351">
    <property type="term" value="P:DNA-templated transcription"/>
    <property type="evidence" value="ECO:0007669"/>
    <property type="project" value="InterPro"/>
</dbReference>
<dbReference type="PANTHER" id="PTHR47424:SF6">
    <property type="entry name" value="PROLINE UTILIZATION TRANS-ACTIVATOR"/>
    <property type="match status" value="1"/>
</dbReference>
<dbReference type="EMBL" id="WOWK01000049">
    <property type="protein sequence ID" value="KAF0323767.1"/>
    <property type="molecule type" value="Genomic_DNA"/>
</dbReference>
<dbReference type="PANTHER" id="PTHR47424">
    <property type="entry name" value="REGULATORY PROTEIN GAL4"/>
    <property type="match status" value="1"/>
</dbReference>
<name>A0A8H3ZQB7_9PEZI</name>
<keyword evidence="1" id="KW-0805">Transcription regulation</keyword>
<protein>
    <submittedName>
        <fullName evidence="6">C6 transcription factor</fullName>
    </submittedName>
</protein>
<dbReference type="InterPro" id="IPR051127">
    <property type="entry name" value="Fungal_SecMet_Regulators"/>
</dbReference>
<keyword evidence="3" id="KW-0539">Nucleus</keyword>
<feature type="domain" description="Xylanolytic transcriptional activator regulatory" evidence="5">
    <location>
        <begin position="386"/>
        <end position="459"/>
    </location>
</feature>
<evidence type="ECO:0000256" key="1">
    <source>
        <dbReference type="ARBA" id="ARBA00023015"/>
    </source>
</evidence>
<feature type="compositionally biased region" description="Polar residues" evidence="4">
    <location>
        <begin position="730"/>
        <end position="750"/>
    </location>
</feature>
<feature type="region of interest" description="Disordered" evidence="4">
    <location>
        <begin position="121"/>
        <end position="141"/>
    </location>
</feature>
<dbReference type="OrthoDB" id="2283488at2759"/>
<evidence type="ECO:0000256" key="2">
    <source>
        <dbReference type="ARBA" id="ARBA00023163"/>
    </source>
</evidence>
<feature type="region of interest" description="Disordered" evidence="4">
    <location>
        <begin position="1"/>
        <end position="27"/>
    </location>
</feature>
<evidence type="ECO:0000256" key="4">
    <source>
        <dbReference type="SAM" id="MobiDB-lite"/>
    </source>
</evidence>
<gene>
    <name evidence="6" type="ORF">GQ607_008976</name>
</gene>
<evidence type="ECO:0000259" key="5">
    <source>
        <dbReference type="SMART" id="SM00906"/>
    </source>
</evidence>
<feature type="region of interest" description="Disordered" evidence="4">
    <location>
        <begin position="64"/>
        <end position="84"/>
    </location>
</feature>
<reference evidence="6 7" key="1">
    <citation type="submission" date="2019-12" db="EMBL/GenBank/DDBJ databases">
        <title>A genome sequence resource for the geographically widespread anthracnose pathogen Colletotrichum asianum.</title>
        <authorList>
            <person name="Meng Y."/>
        </authorList>
    </citation>
    <scope>NUCLEOTIDE SEQUENCE [LARGE SCALE GENOMIC DNA]</scope>
    <source>
        <strain evidence="6 7">ICMP 18580</strain>
    </source>
</reference>
<evidence type="ECO:0000313" key="7">
    <source>
        <dbReference type="Proteomes" id="UP000434172"/>
    </source>
</evidence>
<dbReference type="CDD" id="cd12148">
    <property type="entry name" value="fungal_TF_MHR"/>
    <property type="match status" value="1"/>
</dbReference>
<dbReference type="SMART" id="SM00906">
    <property type="entry name" value="Fungal_trans"/>
    <property type="match status" value="1"/>
</dbReference>
<dbReference type="AlphaFoldDB" id="A0A8H3ZQB7"/>
<dbReference type="Proteomes" id="UP000434172">
    <property type="component" value="Unassembled WGS sequence"/>
</dbReference>
<proteinExistence type="predicted"/>